<comment type="similarity">
    <text evidence="1">Belongs to the UPF0598 family.</text>
</comment>
<name>A0A0L0V1Z1_9BASI</name>
<evidence type="ECO:0000256" key="1">
    <source>
        <dbReference type="ARBA" id="ARBA00006322"/>
    </source>
</evidence>
<dbReference type="STRING" id="1165861.A0A0L0V1Z1"/>
<dbReference type="Proteomes" id="UP000054564">
    <property type="component" value="Unassembled WGS sequence"/>
</dbReference>
<dbReference type="Pfam" id="PF14956">
    <property type="entry name" value="DUF4505"/>
    <property type="match status" value="1"/>
</dbReference>
<accession>A0A0L0V1Z1</accession>
<dbReference type="PANTHER" id="PTHR31449:SF3">
    <property type="entry name" value="UPF0598 PROTEIN C8ORF82"/>
    <property type="match status" value="1"/>
</dbReference>
<evidence type="ECO:0000313" key="2">
    <source>
        <dbReference type="EMBL" id="KNE93201.1"/>
    </source>
</evidence>
<evidence type="ECO:0000313" key="3">
    <source>
        <dbReference type="Proteomes" id="UP000054564"/>
    </source>
</evidence>
<reference evidence="3" key="1">
    <citation type="submission" date="2014-03" db="EMBL/GenBank/DDBJ databases">
        <title>The Genome Sequence of Puccinia striiformis f. sp. tritici PST-78.</title>
        <authorList>
            <consortium name="The Broad Institute Genome Sequencing Platform"/>
            <person name="Cuomo C."/>
            <person name="Hulbert S."/>
            <person name="Chen X."/>
            <person name="Walker B."/>
            <person name="Young S.K."/>
            <person name="Zeng Q."/>
            <person name="Gargeya S."/>
            <person name="Fitzgerald M."/>
            <person name="Haas B."/>
            <person name="Abouelleil A."/>
            <person name="Alvarado L."/>
            <person name="Arachchi H.M."/>
            <person name="Berlin A.M."/>
            <person name="Chapman S.B."/>
            <person name="Goldberg J."/>
            <person name="Griggs A."/>
            <person name="Gujja S."/>
            <person name="Hansen M."/>
            <person name="Howarth C."/>
            <person name="Imamovic A."/>
            <person name="Larimer J."/>
            <person name="McCowan C."/>
            <person name="Montmayeur A."/>
            <person name="Murphy C."/>
            <person name="Neiman D."/>
            <person name="Pearson M."/>
            <person name="Priest M."/>
            <person name="Roberts A."/>
            <person name="Saif S."/>
            <person name="Shea T."/>
            <person name="Sisk P."/>
            <person name="Sykes S."/>
            <person name="Wortman J."/>
            <person name="Nusbaum C."/>
            <person name="Birren B."/>
        </authorList>
    </citation>
    <scope>NUCLEOTIDE SEQUENCE [LARGE SCALE GENOMIC DNA]</scope>
    <source>
        <strain evidence="3">race PST-78</strain>
    </source>
</reference>
<protein>
    <submittedName>
        <fullName evidence="2">Uncharacterized protein</fullName>
    </submittedName>
</protein>
<dbReference type="EMBL" id="AJIL01000143">
    <property type="protein sequence ID" value="KNE93201.1"/>
    <property type="molecule type" value="Genomic_DNA"/>
</dbReference>
<dbReference type="OrthoDB" id="10260024at2759"/>
<dbReference type="AlphaFoldDB" id="A0A0L0V1Z1"/>
<organism evidence="2 3">
    <name type="scientific">Puccinia striiformis f. sp. tritici PST-78</name>
    <dbReference type="NCBI Taxonomy" id="1165861"/>
    <lineage>
        <taxon>Eukaryota</taxon>
        <taxon>Fungi</taxon>
        <taxon>Dikarya</taxon>
        <taxon>Basidiomycota</taxon>
        <taxon>Pucciniomycotina</taxon>
        <taxon>Pucciniomycetes</taxon>
        <taxon>Pucciniales</taxon>
        <taxon>Pucciniaceae</taxon>
        <taxon>Puccinia</taxon>
    </lineage>
</organism>
<dbReference type="PANTHER" id="PTHR31449">
    <property type="entry name" value="UPF0598 PROTEIN C8ORF82"/>
    <property type="match status" value="1"/>
</dbReference>
<dbReference type="InterPro" id="IPR028108">
    <property type="entry name" value="DUF4505"/>
</dbReference>
<gene>
    <name evidence="2" type="ORF">PSTG_13451</name>
</gene>
<comment type="caution">
    <text evidence="2">The sequence shown here is derived from an EMBL/GenBank/DDBJ whole genome shotgun (WGS) entry which is preliminary data.</text>
</comment>
<keyword evidence="3" id="KW-1185">Reference proteome</keyword>
<sequence>MREEWGEIHRYNCVSNIATGVSEGLRLSWAIRHELAKMEARWIIQSSGGTPIERPRMKPSWTLDDLGLQVTRHTLPTSHLIKATSVSISGAMWRTGLRSIFSRTDGSGKLRSYNYDIDLNGRVYLSDVRSRNFINCYRDVNFLNILFKKLRKNQIEPNHQSIGPEELQLSQGNFEKGYKWVSKCQGEINYIRSISTPIVYKTLDSSTNELIYGGSMKKTFEPSQLKFDRSTGWLFHPSPSEKNNGRYSLLSSSILFDSLQDSIDLEASWIKWEQEKFAISPINPDDLN</sequence>
<proteinExistence type="inferred from homology"/>